<feature type="transmembrane region" description="Helical" evidence="8">
    <location>
        <begin position="435"/>
        <end position="461"/>
    </location>
</feature>
<dbReference type="Gene3D" id="1.10.287.70">
    <property type="match status" value="1"/>
</dbReference>
<evidence type="ECO:0000256" key="3">
    <source>
        <dbReference type="ARBA" id="ARBA00022692"/>
    </source>
</evidence>
<feature type="compositionally biased region" description="Low complexity" evidence="7">
    <location>
        <begin position="866"/>
        <end position="882"/>
    </location>
</feature>
<reference evidence="11" key="1">
    <citation type="journal article" date="2006" name="PLoS Biol.">
        <title>Macronuclear genome sequence of the ciliate Tetrahymena thermophila, a model eukaryote.</title>
        <authorList>
            <person name="Eisen J.A."/>
            <person name="Coyne R.S."/>
            <person name="Wu M."/>
            <person name="Wu D."/>
            <person name="Thiagarajan M."/>
            <person name="Wortman J.R."/>
            <person name="Badger J.H."/>
            <person name="Ren Q."/>
            <person name="Amedeo P."/>
            <person name="Jones K.M."/>
            <person name="Tallon L.J."/>
            <person name="Delcher A.L."/>
            <person name="Salzberg S.L."/>
            <person name="Silva J.C."/>
            <person name="Haas B.J."/>
            <person name="Majoros W.H."/>
            <person name="Farzad M."/>
            <person name="Carlton J.M."/>
            <person name="Smith R.K. Jr."/>
            <person name="Garg J."/>
            <person name="Pearlman R.E."/>
            <person name="Karrer K.M."/>
            <person name="Sun L."/>
            <person name="Manning G."/>
            <person name="Elde N.C."/>
            <person name="Turkewitz A.P."/>
            <person name="Asai D.J."/>
            <person name="Wilkes D.E."/>
            <person name="Wang Y."/>
            <person name="Cai H."/>
            <person name="Collins K."/>
            <person name="Stewart B.A."/>
            <person name="Lee S.R."/>
            <person name="Wilamowska K."/>
            <person name="Weinberg Z."/>
            <person name="Ruzzo W.L."/>
            <person name="Wloga D."/>
            <person name="Gaertig J."/>
            <person name="Frankel J."/>
            <person name="Tsao C.-C."/>
            <person name="Gorovsky M.A."/>
            <person name="Keeling P.J."/>
            <person name="Waller R.F."/>
            <person name="Patron N.J."/>
            <person name="Cherry J.M."/>
            <person name="Stover N.A."/>
            <person name="Krieger C.J."/>
            <person name="del Toro C."/>
            <person name="Ryder H.F."/>
            <person name="Williamson S.C."/>
            <person name="Barbeau R.A."/>
            <person name="Hamilton E.P."/>
            <person name="Orias E."/>
        </authorList>
    </citation>
    <scope>NUCLEOTIDE SEQUENCE [LARGE SCALE GENOMIC DNA]</scope>
    <source>
        <strain evidence="11">SB210</strain>
    </source>
</reference>
<protein>
    <submittedName>
        <fullName evidence="10">Cation channel family protein</fullName>
    </submittedName>
</protein>
<feature type="compositionally biased region" description="Polar residues" evidence="7">
    <location>
        <begin position="161"/>
        <end position="171"/>
    </location>
</feature>
<feature type="region of interest" description="Disordered" evidence="7">
    <location>
        <begin position="855"/>
        <end position="922"/>
    </location>
</feature>
<dbReference type="SUPFAM" id="SSF81324">
    <property type="entry name" value="Voltage-gated potassium channels"/>
    <property type="match status" value="1"/>
</dbReference>
<keyword evidence="4 8" id="KW-1133">Transmembrane helix</keyword>
<dbReference type="EMBL" id="GG662510">
    <property type="protein sequence ID" value="EAR84898.2"/>
    <property type="molecule type" value="Genomic_DNA"/>
</dbReference>
<dbReference type="KEGG" id="tet:TTHERM_00584540"/>
<dbReference type="InterPro" id="IPR000595">
    <property type="entry name" value="cNMP-bd_dom"/>
</dbReference>
<dbReference type="Pfam" id="PF00027">
    <property type="entry name" value="cNMP_binding"/>
    <property type="match status" value="1"/>
</dbReference>
<feature type="domain" description="Cyclic nucleotide-binding" evidence="9">
    <location>
        <begin position="657"/>
        <end position="724"/>
    </location>
</feature>
<accession>I7MCT5</accession>
<feature type="compositionally biased region" description="Polar residues" evidence="7">
    <location>
        <begin position="133"/>
        <end position="153"/>
    </location>
</feature>
<dbReference type="RefSeq" id="XP_001032561.2">
    <property type="nucleotide sequence ID" value="XM_001032561.2"/>
</dbReference>
<feature type="region of interest" description="Disordered" evidence="7">
    <location>
        <begin position="1056"/>
        <end position="1107"/>
    </location>
</feature>
<dbReference type="GO" id="GO:0003254">
    <property type="term" value="P:regulation of membrane depolarization"/>
    <property type="evidence" value="ECO:0007669"/>
    <property type="project" value="TreeGrafter"/>
</dbReference>
<keyword evidence="11" id="KW-1185">Reference proteome</keyword>
<dbReference type="GO" id="GO:0035725">
    <property type="term" value="P:sodium ion transmembrane transport"/>
    <property type="evidence" value="ECO:0007669"/>
    <property type="project" value="TreeGrafter"/>
</dbReference>
<gene>
    <name evidence="10" type="ORF">TTHERM_00584540</name>
</gene>
<keyword evidence="2" id="KW-0813">Transport</keyword>
<feature type="compositionally biased region" description="Polar residues" evidence="7">
    <location>
        <begin position="1098"/>
        <end position="1107"/>
    </location>
</feature>
<evidence type="ECO:0000256" key="7">
    <source>
        <dbReference type="SAM" id="MobiDB-lite"/>
    </source>
</evidence>
<dbReference type="GO" id="GO:0098855">
    <property type="term" value="C:HCN channel complex"/>
    <property type="evidence" value="ECO:0007669"/>
    <property type="project" value="TreeGrafter"/>
</dbReference>
<dbReference type="Gene3D" id="2.60.120.10">
    <property type="entry name" value="Jelly Rolls"/>
    <property type="match status" value="1"/>
</dbReference>
<dbReference type="InterPro" id="IPR005821">
    <property type="entry name" value="Ion_trans_dom"/>
</dbReference>
<evidence type="ECO:0000313" key="10">
    <source>
        <dbReference type="EMBL" id="EAR84898.2"/>
    </source>
</evidence>
<evidence type="ECO:0000256" key="1">
    <source>
        <dbReference type="ARBA" id="ARBA00004141"/>
    </source>
</evidence>
<feature type="transmembrane region" description="Helical" evidence="8">
    <location>
        <begin position="336"/>
        <end position="356"/>
    </location>
</feature>
<dbReference type="PANTHER" id="PTHR45689">
    <property type="entry name" value="I[[H]] CHANNEL, ISOFORM E"/>
    <property type="match status" value="1"/>
</dbReference>
<proteinExistence type="predicted"/>
<dbReference type="GeneID" id="7825948"/>
<evidence type="ECO:0000256" key="5">
    <source>
        <dbReference type="ARBA" id="ARBA00023065"/>
    </source>
</evidence>
<dbReference type="InterPro" id="IPR018490">
    <property type="entry name" value="cNMP-bd_dom_sf"/>
</dbReference>
<dbReference type="SMART" id="SM00100">
    <property type="entry name" value="cNMP"/>
    <property type="match status" value="1"/>
</dbReference>
<dbReference type="CDD" id="cd00038">
    <property type="entry name" value="CAP_ED"/>
    <property type="match status" value="1"/>
</dbReference>
<dbReference type="GO" id="GO:0005249">
    <property type="term" value="F:voltage-gated potassium channel activity"/>
    <property type="evidence" value="ECO:0007669"/>
    <property type="project" value="TreeGrafter"/>
</dbReference>
<dbReference type="SUPFAM" id="SSF51206">
    <property type="entry name" value="cAMP-binding domain-like"/>
    <property type="match status" value="1"/>
</dbReference>
<dbReference type="InParanoid" id="I7MCT5"/>
<keyword evidence="6 8" id="KW-0472">Membrane</keyword>
<dbReference type="OrthoDB" id="421226at2759"/>
<dbReference type="AlphaFoldDB" id="I7MCT5"/>
<evidence type="ECO:0000256" key="6">
    <source>
        <dbReference type="ARBA" id="ARBA00023136"/>
    </source>
</evidence>
<evidence type="ECO:0000256" key="2">
    <source>
        <dbReference type="ARBA" id="ARBA00022448"/>
    </source>
</evidence>
<keyword evidence="3 8" id="KW-0812">Transmembrane</keyword>
<feature type="compositionally biased region" description="Polar residues" evidence="7">
    <location>
        <begin position="905"/>
        <end position="915"/>
    </location>
</feature>
<dbReference type="Pfam" id="PF00520">
    <property type="entry name" value="Ion_trans"/>
    <property type="match status" value="1"/>
</dbReference>
<dbReference type="eggNOG" id="KOG0500">
    <property type="taxonomic scope" value="Eukaryota"/>
</dbReference>
<keyword evidence="5" id="KW-0406">Ion transport</keyword>
<feature type="region of interest" description="Disordered" evidence="7">
    <location>
        <begin position="133"/>
        <end position="174"/>
    </location>
</feature>
<evidence type="ECO:0000259" key="9">
    <source>
        <dbReference type="PROSITE" id="PS50042"/>
    </source>
</evidence>
<dbReference type="InterPro" id="IPR051413">
    <property type="entry name" value="K/Na_HCN_channel"/>
</dbReference>
<feature type="compositionally biased region" description="Polar residues" evidence="7">
    <location>
        <begin position="855"/>
        <end position="865"/>
    </location>
</feature>
<evidence type="ECO:0000256" key="4">
    <source>
        <dbReference type="ARBA" id="ARBA00022989"/>
    </source>
</evidence>
<feature type="compositionally biased region" description="Basic and acidic residues" evidence="7">
    <location>
        <begin position="1069"/>
        <end position="1085"/>
    </location>
</feature>
<feature type="transmembrane region" description="Helical" evidence="8">
    <location>
        <begin position="488"/>
        <end position="505"/>
    </location>
</feature>
<dbReference type="InterPro" id="IPR014710">
    <property type="entry name" value="RmlC-like_jellyroll"/>
</dbReference>
<feature type="transmembrane region" description="Helical" evidence="8">
    <location>
        <begin position="512"/>
        <end position="530"/>
    </location>
</feature>
<evidence type="ECO:0000256" key="8">
    <source>
        <dbReference type="SAM" id="Phobius"/>
    </source>
</evidence>
<name>I7MCT5_TETTS</name>
<dbReference type="PROSITE" id="PS50042">
    <property type="entry name" value="CNMP_BINDING_3"/>
    <property type="match status" value="1"/>
</dbReference>
<dbReference type="Proteomes" id="UP000009168">
    <property type="component" value="Unassembled WGS sequence"/>
</dbReference>
<feature type="compositionally biased region" description="Basic and acidic residues" evidence="7">
    <location>
        <begin position="883"/>
        <end position="899"/>
    </location>
</feature>
<comment type="subcellular location">
    <subcellularLocation>
        <location evidence="1">Membrane</location>
        <topology evidence="1">Multi-pass membrane protein</topology>
    </subcellularLocation>
</comment>
<evidence type="ECO:0000313" key="11">
    <source>
        <dbReference type="Proteomes" id="UP000009168"/>
    </source>
</evidence>
<sequence>MKAKSQQTVQYTFSGVDIFQTRGPQFNFNNQVEASKTGDNDDYLSKFPESFKKIDDSAKRASKELKKRLSSSKKEDHNKVSMQASIEEFKQYNQNFQSNSQIPSNQEQSFTNGFGTNKILALDCTQSLLPIPKQQSRVRQRSELSNSIASSGSLADDDANVDNSSQANPSSHFKKKINNAINKHKELKNVPQRLSTQKFTFLNNQKKKSSQNIQDKANINTSTYDQEIVSMKKNKRRNNVVMLDKRKQIWTKNWVQIIYYIGKMRQLMNQAILFFRPQLLTKWQLNAINDPSCDFSNVYHQHQNADYVKQYSYQKYQRFLSFRTYKKITFGFERGPFFSIYFEYVCVFVFCIDIFIRSNTQYNEQGNKIEVHKQILQNYIKKRLVIDIISLISLNRTYFKSNFCSLLFFLRIFYSTRIVDIFKEQFLLRVHISGIISLILLFSQALYFCHIFSCSFLYLGLYQKSFGEGWLVTFQLDQSSNLEQYLHSYYFSVVTMTTIGYGDYTAKTSIEYCFMIVFMIVSCGIFGYTINSIGNILYDFKLKRDQFLQQLAQINKYFKFYNTDLTLQSRARKYIEYTYSDNIQDTNISASSLDSLSPYLQLEIKYDAYKKAIVKCQIIKQYFSTPFIESLATKIKETILSPDQLILEEGQNKEPHIYFVNSGMVKIFSAKNDDSPTELKKLVNGDVFGIEEFFLEKYDVPFSVKSIGVTSLLSFTLTDFQDMLKKYPDQVEMYCYLKDSLQHNKDFSKLQLSCFSCAQYNHCVNECPYLFYGTKPQKIIRQYLNDIDKIISTFQRQSRPRFNSRFLNEEVRERADCFFMDYQDDLSFIGYTDSEEEDDDEEDDEDEVDVKTQNENHQGVSVQSTSQANLQSQQLKQQSNPNLEDKKQKDDRNQKEDRPSGLPLQKTNSLSSSVKMDQESFLPPQKQAENYVYSNCNIPKSISNLPEIKESQLKIAQMDIQNVKSIIAPQESNILSIPSNLNPGQIERKKQRSFTSINNISSSQGDLELRPQQVYQNVNITSKYGSISRQQLQQGYINASSRKFSQENDSCNSITVVKQQSKRNIGRQVSRENKDIELRDRKSTKNLDSQSGGGGFSKNYNQDLDMNFKNLNNPQNKVSSQFDSIQQVQSVFQPQQQINIDLKDLFQLLQSYNMNNQIPNSTQSKNLKDIESKKLDLDVQPSSKQRQIPDKEESRLYRMKTTKKEQEQLYDIELDKIQNYEIYFPKYNIENVLKKLKQQEISINIKNYLFKTCQNFFPLAK</sequence>
<dbReference type="Gene3D" id="1.10.287.630">
    <property type="entry name" value="Helix hairpin bin"/>
    <property type="match status" value="1"/>
</dbReference>
<dbReference type="PANTHER" id="PTHR45689:SF5">
    <property type="entry name" value="I[[H]] CHANNEL, ISOFORM E"/>
    <property type="match status" value="1"/>
</dbReference>
<organism evidence="10 11">
    <name type="scientific">Tetrahymena thermophila (strain SB210)</name>
    <dbReference type="NCBI Taxonomy" id="312017"/>
    <lineage>
        <taxon>Eukaryota</taxon>
        <taxon>Sar</taxon>
        <taxon>Alveolata</taxon>
        <taxon>Ciliophora</taxon>
        <taxon>Intramacronucleata</taxon>
        <taxon>Oligohymenophorea</taxon>
        <taxon>Hymenostomatida</taxon>
        <taxon>Tetrahymenina</taxon>
        <taxon>Tetrahymenidae</taxon>
        <taxon>Tetrahymena</taxon>
    </lineage>
</organism>